<evidence type="ECO:0000256" key="1">
    <source>
        <dbReference type="ARBA" id="ARBA00004141"/>
    </source>
</evidence>
<dbReference type="GO" id="GO:0004930">
    <property type="term" value="F:G protein-coupled receptor activity"/>
    <property type="evidence" value="ECO:0007669"/>
    <property type="project" value="TreeGrafter"/>
</dbReference>
<keyword evidence="3 5" id="KW-1133">Transmembrane helix</keyword>
<sequence length="1044" mass="114206">MRRDLSPEMPPQTDAVVERCVEIVCSALSALGSIYIVVNFRARRARRIHIDVVSHFVHALAWIDLFGSIVRVSLELLLCAYEDSSAAAQRNSSFGATTCDGWREWSSQALCAALQFTTTASILWHIVMASSMFTWVVRGADPRVSTHRFCIYGSGTAALAALLSCLPFLGAVVLPLHHHPELRRHIVEPCPVYSDFRFSIQPRPLLIMSYFAWLVLAIAVMAVSVVVVQCYAHHRRTHHGVVSHRQAIAAYNDAGRVMALYVTVYLVFRLASVVESTLDLYDVDPYSTNALVRSMLFVLHSIVIPLTGFANAAIYAGLAPSCCRHEHAYVLTLKSTSTSRFPLLAPPVAAATPTLPLADARGHVQLFVTSFDLCKLSFPAHDLKAWLPPGFDVYVVGLQNCVDADDAHAAILAHLNRLHEPVFASFVSIAACARRAMHDSASLVVQFVFAKQADVAMGSIGLDGDATLKSSAKHVAGSAIVIFDATVSFATCCLKPFASAVRPESNSDSMHLIPCFGQDDDDSLSRKIQEAAQLLRSFETLGLDLPHQFDHTILGGHLAFGVGKISPLHLFHRLEGAYDAQSRVRVLDEAVASIDGEEKSPSPRPGPFDVLVDDDDAEILWRAGDCDSMLALMRHVPDEDARVTRQPSALNLWQDIKDATDVAETEWSDVVECDNLRSLMASNDVFCGFAEPEIHFLPSYPRNFGVAAAYNSTDLPLVFADSDMPSYADRILHHSLPGVENRLTPRAYYLCEHVTSSTHKPICSTFRLEVNRLHGFVNHVTGDASSGMEDDVNDTAASTAPRLQEFCFTLQNLDVNLWQPSQRVRRPSVRSSSMCMISRRSFIKSKDHPQVHAPCNCAMRSKELLHAHRFQMVHGGLMHWPKFPQAETKCDKCAGTGGNGGVAADDDDDDDNEPLGIHPIEPVKISVVFPLPLAELQRHRHQVYQHMPDVHPTKTIPSSSSISESTWGDALARGVTHVAVARAAPMLHLAVQIQGMHGHGGAGVLALSEADVGGATKQVDVPLTWAGKHTGYLHLDVAVTTSPI</sequence>
<accession>A0A485LPT9</accession>
<feature type="transmembrane region" description="Helical" evidence="5">
    <location>
        <begin position="294"/>
        <end position="318"/>
    </location>
</feature>
<evidence type="ECO:0000256" key="4">
    <source>
        <dbReference type="ARBA" id="ARBA00023136"/>
    </source>
</evidence>
<dbReference type="InterPro" id="IPR000300">
    <property type="entry name" value="IPPc"/>
</dbReference>
<gene>
    <name evidence="8" type="primary">Aste57867_22360</name>
    <name evidence="7" type="ORF">As57867_022290</name>
    <name evidence="8" type="ORF">ASTE57867_22360</name>
</gene>
<evidence type="ECO:0000313" key="7">
    <source>
        <dbReference type="EMBL" id="KAF0685752.1"/>
    </source>
</evidence>
<dbReference type="PANTHER" id="PTHR23112:SF0">
    <property type="entry name" value="TRANSMEMBRANE PROTEIN 116"/>
    <property type="match status" value="1"/>
</dbReference>
<dbReference type="PANTHER" id="PTHR23112">
    <property type="entry name" value="G PROTEIN-COUPLED RECEPTOR 157-RELATED"/>
    <property type="match status" value="1"/>
</dbReference>
<keyword evidence="9" id="KW-1185">Reference proteome</keyword>
<dbReference type="SUPFAM" id="SSF56219">
    <property type="entry name" value="DNase I-like"/>
    <property type="match status" value="1"/>
</dbReference>
<evidence type="ECO:0000256" key="3">
    <source>
        <dbReference type="ARBA" id="ARBA00022989"/>
    </source>
</evidence>
<organism evidence="8 9">
    <name type="scientific">Aphanomyces stellatus</name>
    <dbReference type="NCBI Taxonomy" id="120398"/>
    <lineage>
        <taxon>Eukaryota</taxon>
        <taxon>Sar</taxon>
        <taxon>Stramenopiles</taxon>
        <taxon>Oomycota</taxon>
        <taxon>Saprolegniomycetes</taxon>
        <taxon>Saprolegniales</taxon>
        <taxon>Verrucalvaceae</taxon>
        <taxon>Aphanomyces</taxon>
    </lineage>
</organism>
<evidence type="ECO:0000313" key="8">
    <source>
        <dbReference type="EMBL" id="VFT99023.1"/>
    </source>
</evidence>
<evidence type="ECO:0000256" key="2">
    <source>
        <dbReference type="ARBA" id="ARBA00022692"/>
    </source>
</evidence>
<dbReference type="Proteomes" id="UP000332933">
    <property type="component" value="Unassembled WGS sequence"/>
</dbReference>
<feature type="transmembrane region" description="Helical" evidence="5">
    <location>
        <begin position="52"/>
        <end position="74"/>
    </location>
</feature>
<keyword evidence="2 5" id="KW-0812">Transmembrane</keyword>
<feature type="transmembrane region" description="Helical" evidence="5">
    <location>
        <begin position="210"/>
        <end position="232"/>
    </location>
</feature>
<evidence type="ECO:0000259" key="6">
    <source>
        <dbReference type="Pfam" id="PF22669"/>
    </source>
</evidence>
<dbReference type="EMBL" id="VJMH01007048">
    <property type="protein sequence ID" value="KAF0685752.1"/>
    <property type="molecule type" value="Genomic_DNA"/>
</dbReference>
<dbReference type="GO" id="GO:0005886">
    <property type="term" value="C:plasma membrane"/>
    <property type="evidence" value="ECO:0007669"/>
    <property type="project" value="TreeGrafter"/>
</dbReference>
<evidence type="ECO:0000256" key="5">
    <source>
        <dbReference type="SAM" id="Phobius"/>
    </source>
</evidence>
<protein>
    <submittedName>
        <fullName evidence="8">Aste57867_22360 protein</fullName>
    </submittedName>
</protein>
<dbReference type="Gene3D" id="1.20.1070.10">
    <property type="entry name" value="Rhodopsin 7-helix transmembrane proteins"/>
    <property type="match status" value="1"/>
</dbReference>
<dbReference type="OrthoDB" id="100006at2759"/>
<feature type="transmembrane region" description="Helical" evidence="5">
    <location>
        <begin position="20"/>
        <end position="40"/>
    </location>
</feature>
<dbReference type="GO" id="GO:0007189">
    <property type="term" value="P:adenylate cyclase-activating G protein-coupled receptor signaling pathway"/>
    <property type="evidence" value="ECO:0007669"/>
    <property type="project" value="TreeGrafter"/>
</dbReference>
<feature type="transmembrane region" description="Helical" evidence="5">
    <location>
        <begin position="112"/>
        <end position="137"/>
    </location>
</feature>
<dbReference type="EMBL" id="CAADRA010007074">
    <property type="protein sequence ID" value="VFT99023.1"/>
    <property type="molecule type" value="Genomic_DNA"/>
</dbReference>
<proteinExistence type="predicted"/>
<keyword evidence="4 5" id="KW-0472">Membrane</keyword>
<name>A0A485LPT9_9STRA</name>
<dbReference type="GO" id="GO:0016791">
    <property type="term" value="F:phosphatase activity"/>
    <property type="evidence" value="ECO:0007669"/>
    <property type="project" value="InterPro"/>
</dbReference>
<reference evidence="8 9" key="1">
    <citation type="submission" date="2019-03" db="EMBL/GenBank/DDBJ databases">
        <authorList>
            <person name="Gaulin E."/>
            <person name="Dumas B."/>
        </authorList>
    </citation>
    <scope>NUCLEOTIDE SEQUENCE [LARGE SCALE GENOMIC DNA]</scope>
    <source>
        <strain evidence="8">CBS 568.67</strain>
    </source>
</reference>
<evidence type="ECO:0000313" key="9">
    <source>
        <dbReference type="Proteomes" id="UP000332933"/>
    </source>
</evidence>
<dbReference type="InterPro" id="IPR036691">
    <property type="entry name" value="Endo/exonu/phosph_ase_sf"/>
</dbReference>
<dbReference type="Pfam" id="PF22669">
    <property type="entry name" value="Exo_endo_phos2"/>
    <property type="match status" value="1"/>
</dbReference>
<dbReference type="GO" id="GO:0046856">
    <property type="term" value="P:phosphatidylinositol dephosphorylation"/>
    <property type="evidence" value="ECO:0007669"/>
    <property type="project" value="InterPro"/>
</dbReference>
<dbReference type="AlphaFoldDB" id="A0A485LPT9"/>
<dbReference type="Gene3D" id="3.60.10.10">
    <property type="entry name" value="Endonuclease/exonuclease/phosphatase"/>
    <property type="match status" value="1"/>
</dbReference>
<feature type="transmembrane region" description="Helical" evidence="5">
    <location>
        <begin position="149"/>
        <end position="174"/>
    </location>
</feature>
<reference evidence="7" key="2">
    <citation type="submission" date="2019-06" db="EMBL/GenBank/DDBJ databases">
        <title>Genomics analysis of Aphanomyces spp. identifies a new class of oomycete effector associated with host adaptation.</title>
        <authorList>
            <person name="Gaulin E."/>
        </authorList>
    </citation>
    <scope>NUCLEOTIDE SEQUENCE</scope>
    <source>
        <strain evidence="7">CBS 578.67</strain>
    </source>
</reference>
<feature type="domain" description="Inositol polyphosphate-related phosphatase" evidence="6">
    <location>
        <begin position="656"/>
        <end position="763"/>
    </location>
</feature>
<comment type="subcellular location">
    <subcellularLocation>
        <location evidence="1">Membrane</location>
        <topology evidence="1">Multi-pass membrane protein</topology>
    </subcellularLocation>
</comment>